<dbReference type="Proteomes" id="UP000257109">
    <property type="component" value="Unassembled WGS sequence"/>
</dbReference>
<feature type="non-terminal residue" evidence="2">
    <location>
        <position position="1"/>
    </location>
</feature>
<comment type="caution">
    <text evidence="2">The sequence shown here is derived from an EMBL/GenBank/DDBJ whole genome shotgun (WGS) entry which is preliminary data.</text>
</comment>
<dbReference type="EMBL" id="QJKJ01002605">
    <property type="protein sequence ID" value="RDY02063.1"/>
    <property type="molecule type" value="Genomic_DNA"/>
</dbReference>
<accession>A0A371HGW7</accession>
<keyword evidence="3" id="KW-1185">Reference proteome</keyword>
<proteinExistence type="predicted"/>
<evidence type="ECO:0000313" key="3">
    <source>
        <dbReference type="Proteomes" id="UP000257109"/>
    </source>
</evidence>
<feature type="compositionally biased region" description="Basic and acidic residues" evidence="1">
    <location>
        <begin position="83"/>
        <end position="107"/>
    </location>
</feature>
<name>A0A371HGW7_MUCPR</name>
<feature type="region of interest" description="Disordered" evidence="1">
    <location>
        <begin position="83"/>
        <end position="109"/>
    </location>
</feature>
<protein>
    <submittedName>
        <fullName evidence="2">Uncharacterized protein</fullName>
    </submittedName>
</protein>
<evidence type="ECO:0000313" key="2">
    <source>
        <dbReference type="EMBL" id="RDY02063.1"/>
    </source>
</evidence>
<reference evidence="2" key="1">
    <citation type="submission" date="2018-05" db="EMBL/GenBank/DDBJ databases">
        <title>Draft genome of Mucuna pruriens seed.</title>
        <authorList>
            <person name="Nnadi N.E."/>
            <person name="Vos R."/>
            <person name="Hasami M.H."/>
            <person name="Devisetty U.K."/>
            <person name="Aguiy J.C."/>
        </authorList>
    </citation>
    <scope>NUCLEOTIDE SEQUENCE [LARGE SCALE GENOMIC DNA]</scope>
    <source>
        <strain evidence="2">JCA_2017</strain>
    </source>
</reference>
<evidence type="ECO:0000256" key="1">
    <source>
        <dbReference type="SAM" id="MobiDB-lite"/>
    </source>
</evidence>
<gene>
    <name evidence="2" type="ORF">CR513_14532</name>
</gene>
<sequence>MPKEFGSSDTFNVIYLTPCDAEEDDAYTEKENPTLQGHIPRGRLRRIKEEGSLKRKSKFVAKASLVLGYIASQCPNRRAMIVRDDGKVASDSSHRETSISSESESRTNDSCVEGDLLVVKRLIGS</sequence>
<dbReference type="AlphaFoldDB" id="A0A371HGW7"/>
<organism evidence="2 3">
    <name type="scientific">Mucuna pruriens</name>
    <name type="common">Velvet bean</name>
    <name type="synonym">Dolichos pruriens</name>
    <dbReference type="NCBI Taxonomy" id="157652"/>
    <lineage>
        <taxon>Eukaryota</taxon>
        <taxon>Viridiplantae</taxon>
        <taxon>Streptophyta</taxon>
        <taxon>Embryophyta</taxon>
        <taxon>Tracheophyta</taxon>
        <taxon>Spermatophyta</taxon>
        <taxon>Magnoliopsida</taxon>
        <taxon>eudicotyledons</taxon>
        <taxon>Gunneridae</taxon>
        <taxon>Pentapetalae</taxon>
        <taxon>rosids</taxon>
        <taxon>fabids</taxon>
        <taxon>Fabales</taxon>
        <taxon>Fabaceae</taxon>
        <taxon>Papilionoideae</taxon>
        <taxon>50 kb inversion clade</taxon>
        <taxon>NPAAA clade</taxon>
        <taxon>indigoferoid/millettioid clade</taxon>
        <taxon>Phaseoleae</taxon>
        <taxon>Mucuna</taxon>
    </lineage>
</organism>